<dbReference type="CDD" id="cd15831">
    <property type="entry name" value="BTAD"/>
    <property type="match status" value="1"/>
</dbReference>
<dbReference type="PANTHER" id="PTHR47691">
    <property type="entry name" value="REGULATOR-RELATED"/>
    <property type="match status" value="1"/>
</dbReference>
<dbReference type="InterPro" id="IPR011990">
    <property type="entry name" value="TPR-like_helical_dom_sf"/>
</dbReference>
<evidence type="ECO:0000313" key="6">
    <source>
        <dbReference type="EMBL" id="SEG98861.1"/>
    </source>
</evidence>
<dbReference type="Gene3D" id="1.10.10.10">
    <property type="entry name" value="Winged helix-like DNA-binding domain superfamily/Winged helix DNA-binding domain"/>
    <property type="match status" value="1"/>
</dbReference>
<protein>
    <submittedName>
        <fullName evidence="6">Predicted ATPase</fullName>
    </submittedName>
</protein>
<dbReference type="Pfam" id="PF13424">
    <property type="entry name" value="TPR_12"/>
    <property type="match status" value="1"/>
</dbReference>
<dbReference type="OrthoDB" id="3194665at2"/>
<dbReference type="InterPro" id="IPR001867">
    <property type="entry name" value="OmpR/PhoB-type_DNA-bd"/>
</dbReference>
<accession>A0A1H6EP38</accession>
<dbReference type="SUPFAM" id="SSF48452">
    <property type="entry name" value="TPR-like"/>
    <property type="match status" value="2"/>
</dbReference>
<evidence type="ECO:0000259" key="5">
    <source>
        <dbReference type="PROSITE" id="PS51755"/>
    </source>
</evidence>
<feature type="domain" description="OmpR/PhoB-type" evidence="5">
    <location>
        <begin position="1"/>
        <end position="90"/>
    </location>
</feature>
<evidence type="ECO:0000313" key="7">
    <source>
        <dbReference type="Proteomes" id="UP000236732"/>
    </source>
</evidence>
<reference evidence="6 7" key="1">
    <citation type="submission" date="2016-10" db="EMBL/GenBank/DDBJ databases">
        <authorList>
            <person name="de Groot N.N."/>
        </authorList>
    </citation>
    <scope>NUCLEOTIDE SEQUENCE [LARGE SCALE GENOMIC DNA]</scope>
    <source>
        <strain evidence="6 7">CGMCC 4.7037</strain>
    </source>
</reference>
<evidence type="ECO:0000256" key="2">
    <source>
        <dbReference type="ARBA" id="ARBA00023125"/>
    </source>
</evidence>
<dbReference type="GO" id="GO:0000160">
    <property type="term" value="P:phosphorelay signal transduction system"/>
    <property type="evidence" value="ECO:0007669"/>
    <property type="project" value="InterPro"/>
</dbReference>
<dbReference type="Gene3D" id="3.40.50.300">
    <property type="entry name" value="P-loop containing nucleotide triphosphate hydrolases"/>
    <property type="match status" value="1"/>
</dbReference>
<dbReference type="Pfam" id="PF00486">
    <property type="entry name" value="Trans_reg_C"/>
    <property type="match status" value="1"/>
</dbReference>
<feature type="DNA-binding region" description="OmpR/PhoB-type" evidence="4">
    <location>
        <begin position="1"/>
        <end position="90"/>
    </location>
</feature>
<keyword evidence="7" id="KW-1185">Reference proteome</keyword>
<dbReference type="InterPro" id="IPR016032">
    <property type="entry name" value="Sig_transdc_resp-reg_C-effctor"/>
</dbReference>
<evidence type="ECO:0000256" key="4">
    <source>
        <dbReference type="PROSITE-ProRule" id="PRU01091"/>
    </source>
</evidence>
<name>A0A1H6EP38_9ACTN</name>
<dbReference type="InterPro" id="IPR027417">
    <property type="entry name" value="P-loop_NTPase"/>
</dbReference>
<dbReference type="Gene3D" id="1.25.40.10">
    <property type="entry name" value="Tetratricopeptide repeat domain"/>
    <property type="match status" value="2"/>
</dbReference>
<dbReference type="Pfam" id="PF03704">
    <property type="entry name" value="BTAD"/>
    <property type="match status" value="1"/>
</dbReference>
<dbReference type="SMART" id="SM00862">
    <property type="entry name" value="Trans_reg_C"/>
    <property type="match status" value="1"/>
</dbReference>
<evidence type="ECO:0000256" key="3">
    <source>
        <dbReference type="PROSITE-ProRule" id="PRU00339"/>
    </source>
</evidence>
<feature type="repeat" description="TPR" evidence="3">
    <location>
        <begin position="817"/>
        <end position="850"/>
    </location>
</feature>
<keyword evidence="3" id="KW-0802">TPR repeat</keyword>
<dbReference type="GO" id="GO:0006355">
    <property type="term" value="P:regulation of DNA-templated transcription"/>
    <property type="evidence" value="ECO:0007669"/>
    <property type="project" value="InterPro"/>
</dbReference>
<dbReference type="PROSITE" id="PS51755">
    <property type="entry name" value="OMPR_PHOB"/>
    <property type="match status" value="1"/>
</dbReference>
<dbReference type="InterPro" id="IPR005158">
    <property type="entry name" value="BTAD"/>
</dbReference>
<gene>
    <name evidence="6" type="ORF">SAMN05444920_11281</name>
</gene>
<dbReference type="InterPro" id="IPR019734">
    <property type="entry name" value="TPR_rpt"/>
</dbReference>
<dbReference type="AlphaFoldDB" id="A0A1H6EP38"/>
<dbReference type="SUPFAM" id="SSF52540">
    <property type="entry name" value="P-loop containing nucleoside triphosphate hydrolases"/>
    <property type="match status" value="1"/>
</dbReference>
<organism evidence="6 7">
    <name type="scientific">Nonomuraea solani</name>
    <dbReference type="NCBI Taxonomy" id="1144553"/>
    <lineage>
        <taxon>Bacteria</taxon>
        <taxon>Bacillati</taxon>
        <taxon>Actinomycetota</taxon>
        <taxon>Actinomycetes</taxon>
        <taxon>Streptosporangiales</taxon>
        <taxon>Streptosporangiaceae</taxon>
        <taxon>Nonomuraea</taxon>
    </lineage>
</organism>
<dbReference type="SMART" id="SM01043">
    <property type="entry name" value="BTAD"/>
    <property type="match status" value="1"/>
</dbReference>
<keyword evidence="2 4" id="KW-0238">DNA-binding</keyword>
<dbReference type="RefSeq" id="WP_103960358.1">
    <property type="nucleotide sequence ID" value="NZ_FNVT01000012.1"/>
</dbReference>
<dbReference type="GO" id="GO:0003677">
    <property type="term" value="F:DNA binding"/>
    <property type="evidence" value="ECO:0007669"/>
    <property type="project" value="UniProtKB-UniRule"/>
</dbReference>
<proteinExistence type="inferred from homology"/>
<sequence length="1047" mass="112605">MRVAVLGPVQAYADDGAPVEVGGARLRGLLARLALSAGQVVQAEALIDALWGERPPAGAVKALHALVYRLRRALGSAAIESVATGYRLRAAHVDADRFEDLADRGHRELAADRPEQAAALLGEALALWRGPALADVLDASFAGTAAARLEELRVAAAEDRFEAGLRLGHHAGILADLEAAAAEHPLRERLAGLRMRALHAVGRQSDALRVFEQVRGTLADQLGIDPSEELRAIRLAVLRGEREAPKVRAEAAPGQLPAPLTSFIGRDEELRLLGELLETSRLVTVVGPGGAGKTRLALEAAARHRTHGRGRVWLVSLAGTGAGTGVGAAVGANAGTDVGADVEANAGSDVGANAGVVAEAVLGALSSPGAWPVSGGPGEPVDRVAELLGGAEALLVLDNCEHLVTAAAEFAGRLLERRPHLTILATSREPLNIIGEAICRLGPLPEPAAIRLFTDRATAVRPGITLGDEPLVDIVRRLDGLPLALELAAARLRTMDADQLARRLDDRFRLLTSGNRSAQPRQQTLHAVIDWSWDLLTTEEKTLARRIAIFPAITGGKAIEATCSDRTLPPGDVIYVLGSLVDKSLVERTANGYRMLETIRAYAAAKLDAAGERETTRHRFTRHFADLAEEHEPLLRSHKQEESLRLFDAEYDNLVHALRTAIDDHDATSAARLLATLHWHWKMVRYEPRSEAYVARVLELELPTGTRAAFTILRATGDDAPATTYDQVRTLIEQIALERHPTLLPATLFMAYAAGLDEPAGHEIARVRSRPDTWATACTFFVEVIIASQRGDLETAATALERAFHMFEETGDRLCTALVLTMVAQSCSLRGDHDGAIAAYERALALTPHHGITHRLALAVERMRAGDLPGARHDIEIAERAAWESVRQLEVMGAWVELYRRAGEVERAELELDRAERVAREGSLPPIDAIKGFVLRARMANLLTAGDAERARALLPGLARIAAPLRDLALEAQHLARLLHLEGDPAGAATALGMSQAVRGTFDHGDPELRELAAALAERLGPAYETAYREGARLPRQDVIDRLTGDD</sequence>
<dbReference type="InterPro" id="IPR036388">
    <property type="entry name" value="WH-like_DNA-bd_sf"/>
</dbReference>
<comment type="similarity">
    <text evidence="1">Belongs to the AfsR/DnrI/RedD regulatory family.</text>
</comment>
<dbReference type="PANTHER" id="PTHR47691:SF3">
    <property type="entry name" value="HTH-TYPE TRANSCRIPTIONAL REGULATOR RV0890C-RELATED"/>
    <property type="match status" value="1"/>
</dbReference>
<dbReference type="SMART" id="SM00028">
    <property type="entry name" value="TPR"/>
    <property type="match status" value="1"/>
</dbReference>
<evidence type="ECO:0000256" key="1">
    <source>
        <dbReference type="ARBA" id="ARBA00005820"/>
    </source>
</evidence>
<dbReference type="PROSITE" id="PS50005">
    <property type="entry name" value="TPR"/>
    <property type="match status" value="1"/>
</dbReference>
<dbReference type="SUPFAM" id="SSF46894">
    <property type="entry name" value="C-terminal effector domain of the bipartite response regulators"/>
    <property type="match status" value="1"/>
</dbReference>
<dbReference type="Proteomes" id="UP000236732">
    <property type="component" value="Unassembled WGS sequence"/>
</dbReference>
<dbReference type="EMBL" id="FNVT01000012">
    <property type="protein sequence ID" value="SEG98861.1"/>
    <property type="molecule type" value="Genomic_DNA"/>
</dbReference>